<dbReference type="Proteomes" id="UP000261620">
    <property type="component" value="Unplaced"/>
</dbReference>
<feature type="chain" id="PRO_5018709044" evidence="1">
    <location>
        <begin position="18"/>
        <end position="192"/>
    </location>
</feature>
<organism evidence="2 3">
    <name type="scientific">Mola mola</name>
    <name type="common">Ocean sunfish</name>
    <name type="synonym">Tetraodon mola</name>
    <dbReference type="NCBI Taxonomy" id="94237"/>
    <lineage>
        <taxon>Eukaryota</taxon>
        <taxon>Metazoa</taxon>
        <taxon>Chordata</taxon>
        <taxon>Craniata</taxon>
        <taxon>Vertebrata</taxon>
        <taxon>Euteleostomi</taxon>
        <taxon>Actinopterygii</taxon>
        <taxon>Neopterygii</taxon>
        <taxon>Teleostei</taxon>
        <taxon>Neoteleostei</taxon>
        <taxon>Acanthomorphata</taxon>
        <taxon>Eupercaria</taxon>
        <taxon>Tetraodontiformes</taxon>
        <taxon>Molidae</taxon>
        <taxon>Mola</taxon>
    </lineage>
</organism>
<reference evidence="2" key="2">
    <citation type="submission" date="2025-09" db="UniProtKB">
        <authorList>
            <consortium name="Ensembl"/>
        </authorList>
    </citation>
    <scope>IDENTIFICATION</scope>
</reference>
<evidence type="ECO:0000313" key="2">
    <source>
        <dbReference type="Ensembl" id="ENSMMOP00000007013.1"/>
    </source>
</evidence>
<keyword evidence="1" id="KW-0732">Signal</keyword>
<accession>A0A3Q3VZD0</accession>
<keyword evidence="3" id="KW-1185">Reference proteome</keyword>
<dbReference type="AlphaFoldDB" id="A0A3Q3VZD0"/>
<protein>
    <submittedName>
        <fullName evidence="2">Uncharacterized protein</fullName>
    </submittedName>
</protein>
<dbReference type="Ensembl" id="ENSMMOT00000007147.1">
    <property type="protein sequence ID" value="ENSMMOP00000007013.1"/>
    <property type="gene ID" value="ENSMMOG00000005456.1"/>
</dbReference>
<reference evidence="2" key="1">
    <citation type="submission" date="2025-08" db="UniProtKB">
        <authorList>
            <consortium name="Ensembl"/>
        </authorList>
    </citation>
    <scope>IDENTIFICATION</scope>
</reference>
<proteinExistence type="predicted"/>
<evidence type="ECO:0000313" key="3">
    <source>
        <dbReference type="Proteomes" id="UP000261620"/>
    </source>
</evidence>
<name>A0A3Q3VZD0_MOLML</name>
<feature type="signal peptide" evidence="1">
    <location>
        <begin position="1"/>
        <end position="17"/>
    </location>
</feature>
<sequence>LCIQVSWLAIFIAVGVCNTTWCGPSQQGALILTLLVNISPFPVSDPVTLEDESLTPLASVWHLLEAEVFQFYCAQVFSVGSSLLLLIWNVGIRLEGPSCRENLFFSAPGTDVKKVETTETLIKQYLKALFYLQEEQYSEYIGRSKYCLEIYFSGASLYTRLSCENWEDRNSWCLALAICMQFFTVTLCSLQK</sequence>
<evidence type="ECO:0000256" key="1">
    <source>
        <dbReference type="SAM" id="SignalP"/>
    </source>
</evidence>